<dbReference type="PANTHER" id="PTHR46268">
    <property type="entry name" value="STRESS RESPONSE PROTEIN NHAX"/>
    <property type="match status" value="1"/>
</dbReference>
<protein>
    <submittedName>
        <fullName evidence="3">UspA domain-containing protein</fullName>
    </submittedName>
</protein>
<dbReference type="SUPFAM" id="SSF52402">
    <property type="entry name" value="Adenine nucleotide alpha hydrolases-like"/>
    <property type="match status" value="2"/>
</dbReference>
<dbReference type="PRINTS" id="PR01438">
    <property type="entry name" value="UNVRSLSTRESS"/>
</dbReference>
<organism evidence="3 4">
    <name type="scientific">Nitritalea halalkaliphila LW7</name>
    <dbReference type="NCBI Taxonomy" id="1189621"/>
    <lineage>
        <taxon>Bacteria</taxon>
        <taxon>Pseudomonadati</taxon>
        <taxon>Bacteroidota</taxon>
        <taxon>Cytophagia</taxon>
        <taxon>Cytophagales</taxon>
        <taxon>Cyclobacteriaceae</taxon>
        <taxon>Nitritalea</taxon>
    </lineage>
</organism>
<comment type="caution">
    <text evidence="3">The sequence shown here is derived from an EMBL/GenBank/DDBJ whole genome shotgun (WGS) entry which is preliminary data.</text>
</comment>
<dbReference type="PANTHER" id="PTHR46268:SF6">
    <property type="entry name" value="UNIVERSAL STRESS PROTEIN UP12"/>
    <property type="match status" value="1"/>
</dbReference>
<evidence type="ECO:0000313" key="3">
    <source>
        <dbReference type="EMBL" id="EIM78574.1"/>
    </source>
</evidence>
<evidence type="ECO:0000313" key="4">
    <source>
        <dbReference type="Proteomes" id="UP000005551"/>
    </source>
</evidence>
<keyword evidence="4" id="KW-1185">Reference proteome</keyword>
<dbReference type="EMBL" id="AJYA01000003">
    <property type="protein sequence ID" value="EIM78574.1"/>
    <property type="molecule type" value="Genomic_DNA"/>
</dbReference>
<dbReference type="InterPro" id="IPR014729">
    <property type="entry name" value="Rossmann-like_a/b/a_fold"/>
</dbReference>
<gene>
    <name evidence="3" type="ORF">A3SI_02411</name>
</gene>
<dbReference type="RefSeq" id="WP_009053400.1">
    <property type="nucleotide sequence ID" value="NZ_AJYA01000003.1"/>
</dbReference>
<feature type="domain" description="UspA" evidence="2">
    <location>
        <begin position="158"/>
        <end position="279"/>
    </location>
</feature>
<dbReference type="PATRIC" id="fig|1189621.3.peg.505"/>
<proteinExistence type="inferred from homology"/>
<evidence type="ECO:0000256" key="1">
    <source>
        <dbReference type="ARBA" id="ARBA00008791"/>
    </source>
</evidence>
<dbReference type="Gene3D" id="3.40.50.620">
    <property type="entry name" value="HUPs"/>
    <property type="match status" value="2"/>
</dbReference>
<dbReference type="InterPro" id="IPR006015">
    <property type="entry name" value="Universal_stress_UspA"/>
</dbReference>
<dbReference type="Proteomes" id="UP000005551">
    <property type="component" value="Unassembled WGS sequence"/>
</dbReference>
<dbReference type="Pfam" id="PF00582">
    <property type="entry name" value="Usp"/>
    <property type="match status" value="2"/>
</dbReference>
<dbReference type="AlphaFoldDB" id="I5C9S2"/>
<name>I5C9S2_9BACT</name>
<sequence length="284" mass="30983">MKTLLVPFDFSETATFALDFALELAEKSGAALHVLHVVEVPANYTLNTMGGGVDPNASEMEQVYFVELVEKRKKDLAELSAKYADKSFAFVTKLQLGSPFSGISKEIAEVEADMVIMGSRGSSGLEELLIGSNTEKVVRYAKCPVLTIKGPTALDSLKKIVYASDFTAKKDAVIGQLVDLQQTLGAELYLVKVNTPSAFESSRTSFEKIEAFIEQHEIQHVTAEIYNSPSEEEGIVDYAQDIDADLIALGTHGRTGFLHLLSGSIAEDVVNSAKRPVWTMKIQK</sequence>
<reference evidence="3 4" key="1">
    <citation type="submission" date="2012-05" db="EMBL/GenBank/DDBJ databases">
        <title>Genome sequence of Nitritalea halalkaliphila LW7.</title>
        <authorList>
            <person name="Jangir P.K."/>
            <person name="Singh A."/>
            <person name="Shivaji S."/>
            <person name="Sharma R."/>
        </authorList>
    </citation>
    <scope>NUCLEOTIDE SEQUENCE [LARGE SCALE GENOMIC DNA]</scope>
    <source>
        <strain evidence="3 4">LW7</strain>
    </source>
</reference>
<accession>I5C9S2</accession>
<feature type="domain" description="UspA" evidence="2">
    <location>
        <begin position="1"/>
        <end position="149"/>
    </location>
</feature>
<comment type="similarity">
    <text evidence="1">Belongs to the universal stress protein A family.</text>
</comment>
<evidence type="ECO:0000259" key="2">
    <source>
        <dbReference type="Pfam" id="PF00582"/>
    </source>
</evidence>
<dbReference type="STRING" id="1189621.A3SI_02411"/>
<dbReference type="CDD" id="cd00293">
    <property type="entry name" value="USP-like"/>
    <property type="match status" value="2"/>
</dbReference>
<dbReference type="OrthoDB" id="1522603at2"/>
<dbReference type="InterPro" id="IPR006016">
    <property type="entry name" value="UspA"/>
</dbReference>